<dbReference type="AlphaFoldDB" id="A0AAD4MP73"/>
<organism evidence="1 2">
    <name type="scientific">Ditylenchus destructor</name>
    <dbReference type="NCBI Taxonomy" id="166010"/>
    <lineage>
        <taxon>Eukaryota</taxon>
        <taxon>Metazoa</taxon>
        <taxon>Ecdysozoa</taxon>
        <taxon>Nematoda</taxon>
        <taxon>Chromadorea</taxon>
        <taxon>Rhabditida</taxon>
        <taxon>Tylenchina</taxon>
        <taxon>Tylenchomorpha</taxon>
        <taxon>Sphaerularioidea</taxon>
        <taxon>Anguinidae</taxon>
        <taxon>Anguininae</taxon>
        <taxon>Ditylenchus</taxon>
    </lineage>
</organism>
<accession>A0AAD4MP73</accession>
<name>A0AAD4MP73_9BILA</name>
<evidence type="ECO:0000313" key="2">
    <source>
        <dbReference type="Proteomes" id="UP001201812"/>
    </source>
</evidence>
<protein>
    <submittedName>
        <fullName evidence="1">Uncharacterized protein</fullName>
    </submittedName>
</protein>
<reference evidence="1" key="1">
    <citation type="submission" date="2022-01" db="EMBL/GenBank/DDBJ databases">
        <title>Genome Sequence Resource for Two Populations of Ditylenchus destructor, the Migratory Endoparasitic Phytonematode.</title>
        <authorList>
            <person name="Zhang H."/>
            <person name="Lin R."/>
            <person name="Xie B."/>
        </authorList>
    </citation>
    <scope>NUCLEOTIDE SEQUENCE</scope>
    <source>
        <strain evidence="1">BazhouSP</strain>
    </source>
</reference>
<dbReference type="EMBL" id="JAKKPZ010000143">
    <property type="protein sequence ID" value="KAI1700515.1"/>
    <property type="molecule type" value="Genomic_DNA"/>
</dbReference>
<proteinExistence type="predicted"/>
<sequence length="118" mass="12904">MGLDHEIIRVFECWKQGRSLFKATSLRGNDCHPYAGNGPLTAMKSAVEISKWALGDRFSFFGTSLGTIAQQPSSEDNLSFIDLDAEVDVIAKPCTGIWSCSKVESPYDGKVSSLVEIQ</sequence>
<dbReference type="Proteomes" id="UP001201812">
    <property type="component" value="Unassembled WGS sequence"/>
</dbReference>
<gene>
    <name evidence="1" type="ORF">DdX_16670</name>
</gene>
<evidence type="ECO:0000313" key="1">
    <source>
        <dbReference type="EMBL" id="KAI1700515.1"/>
    </source>
</evidence>
<keyword evidence="2" id="KW-1185">Reference proteome</keyword>
<comment type="caution">
    <text evidence="1">The sequence shown here is derived from an EMBL/GenBank/DDBJ whole genome shotgun (WGS) entry which is preliminary data.</text>
</comment>